<gene>
    <name evidence="3" type="ORF">ABID13_003109</name>
</gene>
<dbReference type="Gene3D" id="3.30.360.10">
    <property type="entry name" value="Dihydrodipicolinate Reductase, domain 2"/>
    <property type="match status" value="1"/>
</dbReference>
<dbReference type="Proteomes" id="UP001549200">
    <property type="component" value="Unassembled WGS sequence"/>
</dbReference>
<evidence type="ECO:0000259" key="2">
    <source>
        <dbReference type="Pfam" id="PF22725"/>
    </source>
</evidence>
<dbReference type="Gene3D" id="3.40.50.720">
    <property type="entry name" value="NAD(P)-binding Rossmann-like Domain"/>
    <property type="match status" value="1"/>
</dbReference>
<dbReference type="SUPFAM" id="SSF55347">
    <property type="entry name" value="Glyceraldehyde-3-phosphate dehydrogenase-like, C-terminal domain"/>
    <property type="match status" value="1"/>
</dbReference>
<proteinExistence type="predicted"/>
<dbReference type="InterPro" id="IPR055170">
    <property type="entry name" value="GFO_IDH_MocA-like_dom"/>
</dbReference>
<evidence type="ECO:0000313" key="4">
    <source>
        <dbReference type="Proteomes" id="UP001549200"/>
    </source>
</evidence>
<dbReference type="EMBL" id="JBEPLZ010000010">
    <property type="protein sequence ID" value="MET3571464.1"/>
    <property type="molecule type" value="Genomic_DNA"/>
</dbReference>
<keyword evidence="4" id="KW-1185">Reference proteome</keyword>
<sequence>MMKTLHAAVIGCGLISKNHFKALKNVEHVCCTAVCDIDPDKARAAAEIHGIHQVYSDYKELLKDPDIDVVHICTPHYLHARMAIDALKAGKHVLCEKPMALTKEDAKQMLEARERWGKHLGICFQNRYNQASVYMKQLMDQGTLGRVLGARGQVTWDRKPEYYSESPWRGRWATEGGGVLINQAIHTFDLLQWLTGCRVTTVDASISAKRLKGVIEVEDTVDILMTGEAGERLIFYATNCYVKNVPVELEIICEHGSVKMTGNVVVTDQDGTVATKDYSSGTVLGKDHWGSGHGFLISDFYRCIQEGQSFPVGGEEAIVSVGLLEAVYRSAKTGVPVRLGREPGAGEHTIKTGKGGCI</sequence>
<dbReference type="InterPro" id="IPR000683">
    <property type="entry name" value="Gfo/Idh/MocA-like_OxRdtase_N"/>
</dbReference>
<evidence type="ECO:0000259" key="1">
    <source>
        <dbReference type="Pfam" id="PF01408"/>
    </source>
</evidence>
<evidence type="ECO:0000313" key="3">
    <source>
        <dbReference type="EMBL" id="MET3571464.1"/>
    </source>
</evidence>
<dbReference type="Pfam" id="PF01408">
    <property type="entry name" value="GFO_IDH_MocA"/>
    <property type="match status" value="1"/>
</dbReference>
<feature type="domain" description="Gfo/Idh/MocA-like oxidoreductase N-terminal" evidence="1">
    <location>
        <begin position="6"/>
        <end position="120"/>
    </location>
</feature>
<dbReference type="InterPro" id="IPR036291">
    <property type="entry name" value="NAD(P)-bd_dom_sf"/>
</dbReference>
<dbReference type="InterPro" id="IPR052515">
    <property type="entry name" value="Gfo/Idh/MocA_Oxidoreductase"/>
</dbReference>
<reference evidence="3 4" key="1">
    <citation type="submission" date="2024-06" db="EMBL/GenBank/DDBJ databases">
        <title>Genomic Encyclopedia of Type Strains, Phase IV (KMG-IV): sequencing the most valuable type-strain genomes for metagenomic binning, comparative biology and taxonomic classification.</title>
        <authorList>
            <person name="Goeker M."/>
        </authorList>
    </citation>
    <scope>NUCLEOTIDE SEQUENCE [LARGE SCALE GENOMIC DNA]</scope>
    <source>
        <strain evidence="3 4">DSM 19261</strain>
    </source>
</reference>
<comment type="caution">
    <text evidence="3">The sequence shown here is derived from an EMBL/GenBank/DDBJ whole genome shotgun (WGS) entry which is preliminary data.</text>
</comment>
<dbReference type="Pfam" id="PF22725">
    <property type="entry name" value="GFO_IDH_MocA_C3"/>
    <property type="match status" value="1"/>
</dbReference>
<dbReference type="PANTHER" id="PTHR43249:SF1">
    <property type="entry name" value="D-GLUCOSIDE 3-DEHYDROGENASE"/>
    <property type="match status" value="1"/>
</dbReference>
<accession>A0ABV2G052</accession>
<dbReference type="PANTHER" id="PTHR43249">
    <property type="entry name" value="UDP-N-ACETYL-2-AMINO-2-DEOXY-D-GLUCURONATE OXIDASE"/>
    <property type="match status" value="1"/>
</dbReference>
<name>A0ABV2G052_9FIRM</name>
<feature type="domain" description="GFO/IDH/MocA-like oxidoreductase" evidence="2">
    <location>
        <begin position="134"/>
        <end position="258"/>
    </location>
</feature>
<protein>
    <submittedName>
        <fullName evidence="3">Dehydrogenase</fullName>
    </submittedName>
</protein>
<dbReference type="SUPFAM" id="SSF51735">
    <property type="entry name" value="NAD(P)-binding Rossmann-fold domains"/>
    <property type="match status" value="1"/>
</dbReference>
<organism evidence="3 4">
    <name type="scientific">Enterocloster citroniae</name>
    <dbReference type="NCBI Taxonomy" id="358743"/>
    <lineage>
        <taxon>Bacteria</taxon>
        <taxon>Bacillati</taxon>
        <taxon>Bacillota</taxon>
        <taxon>Clostridia</taxon>
        <taxon>Lachnospirales</taxon>
        <taxon>Lachnospiraceae</taxon>
        <taxon>Enterocloster</taxon>
    </lineage>
</organism>